<dbReference type="InterPro" id="IPR016024">
    <property type="entry name" value="ARM-type_fold"/>
</dbReference>
<dbReference type="PANTHER" id="PTHR10663:SF388">
    <property type="entry name" value="GOLGI-SPECIFIC BREFELDIN A-RESISTANCE GUANINE NUCLEOTIDE EXCHANGE FACTOR 1"/>
    <property type="match status" value="1"/>
</dbReference>
<comment type="caution">
    <text evidence="3">The sequence shown here is derived from an EMBL/GenBank/DDBJ whole genome shotgun (WGS) entry which is preliminary data.</text>
</comment>
<reference evidence="3 4" key="1">
    <citation type="submission" date="2024-02" db="EMBL/GenBank/DDBJ databases">
        <title>De novo assembly and annotation of 12 fungi associated with fruit tree decline syndrome in Ontario, Canada.</title>
        <authorList>
            <person name="Sulman M."/>
            <person name="Ellouze W."/>
            <person name="Ilyukhin E."/>
        </authorList>
    </citation>
    <scope>NUCLEOTIDE SEQUENCE [LARGE SCALE GENOMIC DNA]</scope>
    <source>
        <strain evidence="3 4">M11/M66-122</strain>
    </source>
</reference>
<dbReference type="CDD" id="cd00171">
    <property type="entry name" value="Sec7"/>
    <property type="match status" value="1"/>
</dbReference>
<sequence length="1627" mass="178586">MSRDALSHTEIDTTIANGRASTESHLPQPSASLPSAPNPAMSADPQANAQYRSRPVTVAVDPVALVISECISVTSVMRKHARWAHSSVSSILGGSPTSVQLGPSNPLLRPRSKGSSTNLGVDGALDVGVANRWGLRGQKGKSMADNPLMAGFGRLRHDLSSCKDIHEFDAPALLAPFLQVIQASSTSAPITILALKAIRKFLSYGFICPESPRFPLAMQSLSTAITHCRFEASDSAQDEVVLLMILHLMEDMLSGPGGSLLSDESVCEMMECGLTMCCQSRLSELLRRTAEAAMVRMCQIIFEHLKHLEVEAGDDIEALDFQTNGDEPLKMAPSTNGNDVIASSDAPPQTDTARSSSSEPGKVSDEATPTPTIQVEGAEETAASEASESLDIKPYSLPSIKELFRVLVDLLDPYDKQQGDTMRVMALRIIHVALEVAGPSIARHPSLAVVAEDRLCRHLFQLVRSDNMAILQEALIVAGTLLETCRGVLKLQQELFLSYLVTCLHPPVEIPRELGIDPFLYEGIPQMPSSAKPPPSQPSSGRATPVPLKDRQKLGMEGGARKPDARQAMVESVGALARMPTFLVELFVNYDCDVNRGDLCQDMIGLLSRNALPDSATWSTTSVPPLCLDALLGYVQFIFDRLEEEPVADGHPDTARLREQRQKKKTIIKGASKFNEKPKEGLAYLKEQGIIEDNPASVAKFLKGASRISKKVLGDFISKKGNEEYLDAFIELFDFREKRIDEALRLLLESFRLPGESALIERIILCFSKKYFNSTQQDVADEDAVYVLTYATIMLNTDQHNPKFKGQKRMAIEDFARNLRGVNGGKDFAPEFLAAIFDAIKSNEIILPDEHDNKHAFDYAWRELLQKTESAGPLEPCNTNIYDADLFAGTWQPIISTLSYVFMSATDDAVFSRVVAGFDQCARIASRYGNAEALDRIIRNLSFMSTLEPDSNTALNTEVKQSDGSAVMVSELAVKLGSDLKGQLATLVLFSVVKGSEHIVRDGWRHIIRIWLNLFVNSLMPSFFSSELDPDFFGGGVPQAFNDFAKRLKLPKIPLQGAPVIDRAARPVDTGFIASLSSYISSYAADEPPEPSKEEEDSALSTRDCVMTCNLGDVFAHMSTLPVDSILSLITALLDELPDDESADEPSITVKSDSVPSSPSNGAEPRPRKPVYDPKVVYVLELCTVLALRDAETVERLGKKVADTLQSILREPARHHSSLVSRAAFYQFNILKASYEHDFVRAPVLLHTISTFPKDILMRTSQLVLQGLKVCIDRPGPLRSEIMTSPDFWVILRTLSGYPNSSPVVFEILEGGVSGSPSAIIADNYEAAIALLNDFAAAAKDGIPSEHKTDRRQKNTRPQKKDAASDNASISRGIKAVNLISSMTARIPHLMNQSHLESKEAWSAYWLPIFQALATQCTNPCREVRHLAFSSLQRSLLSPELTCSDHEEWTAIFGEVLFPLILKLLKPEVFSSDRDGMSETRVQAASLLCKVFLQYLVLLSKWDGMLDLWLQIIDIMDRLMNSGQGDSLEEAVPENLKNVLLFMSSSGYLVPPSKDPEQEKLWVETWKRIDRFLPDLRNDLQLEEPSPAAEATVPAEGREEKKGGEGENEKVPATDDAAAAAAADSGE</sequence>
<feature type="domain" description="SEC7" evidence="2">
    <location>
        <begin position="656"/>
        <end position="843"/>
    </location>
</feature>
<evidence type="ECO:0000256" key="1">
    <source>
        <dbReference type="SAM" id="MobiDB-lite"/>
    </source>
</evidence>
<dbReference type="GO" id="GO:0016192">
    <property type="term" value="P:vesicle-mediated transport"/>
    <property type="evidence" value="ECO:0007669"/>
    <property type="project" value="UniProtKB-ARBA"/>
</dbReference>
<organism evidence="3 4">
    <name type="scientific">Diatrype stigma</name>
    <dbReference type="NCBI Taxonomy" id="117547"/>
    <lineage>
        <taxon>Eukaryota</taxon>
        <taxon>Fungi</taxon>
        <taxon>Dikarya</taxon>
        <taxon>Ascomycota</taxon>
        <taxon>Pezizomycotina</taxon>
        <taxon>Sordariomycetes</taxon>
        <taxon>Xylariomycetidae</taxon>
        <taxon>Xylariales</taxon>
        <taxon>Diatrypaceae</taxon>
        <taxon>Diatrype</taxon>
    </lineage>
</organism>
<feature type="region of interest" description="Disordered" evidence="1">
    <location>
        <begin position="1140"/>
        <end position="1168"/>
    </location>
</feature>
<dbReference type="InterPro" id="IPR032691">
    <property type="entry name" value="Mon2/Sec7/BIG1-like_HUS"/>
</dbReference>
<dbReference type="SUPFAM" id="SSF48371">
    <property type="entry name" value="ARM repeat"/>
    <property type="match status" value="1"/>
</dbReference>
<feature type="region of interest" description="Disordered" evidence="1">
    <location>
        <begin position="1"/>
        <end position="49"/>
    </location>
</feature>
<feature type="region of interest" description="Disordered" evidence="1">
    <location>
        <begin position="1342"/>
        <end position="1368"/>
    </location>
</feature>
<dbReference type="Pfam" id="PF23325">
    <property type="entry name" value="TPR_28"/>
    <property type="match status" value="1"/>
</dbReference>
<feature type="compositionally biased region" description="Basic and acidic residues" evidence="1">
    <location>
        <begin position="1"/>
        <end position="11"/>
    </location>
</feature>
<dbReference type="SUPFAM" id="SSF48425">
    <property type="entry name" value="Sec7 domain"/>
    <property type="match status" value="1"/>
</dbReference>
<feature type="region of interest" description="Disordered" evidence="1">
    <location>
        <begin position="527"/>
        <end position="547"/>
    </location>
</feature>
<feature type="compositionally biased region" description="Low complexity" evidence="1">
    <location>
        <begin position="1614"/>
        <end position="1627"/>
    </location>
</feature>
<dbReference type="Pfam" id="PF01369">
    <property type="entry name" value="Sec7"/>
    <property type="match status" value="1"/>
</dbReference>
<dbReference type="Gene3D" id="1.10.1000.11">
    <property type="entry name" value="Arf Nucleotide-binding Site Opener,domain 2"/>
    <property type="match status" value="1"/>
</dbReference>
<evidence type="ECO:0000313" key="3">
    <source>
        <dbReference type="EMBL" id="KAK7751839.1"/>
    </source>
</evidence>
<dbReference type="PROSITE" id="PS50190">
    <property type="entry name" value="SEC7"/>
    <property type="match status" value="1"/>
</dbReference>
<dbReference type="GO" id="GO:0005085">
    <property type="term" value="F:guanyl-nucleotide exchange factor activity"/>
    <property type="evidence" value="ECO:0007669"/>
    <property type="project" value="InterPro"/>
</dbReference>
<gene>
    <name evidence="3" type="primary">GEA2</name>
    <name evidence="3" type="ORF">SLS62_006140</name>
</gene>
<dbReference type="InterPro" id="IPR056604">
    <property type="entry name" value="GBF1-like_TPR"/>
</dbReference>
<feature type="compositionally biased region" description="Polar residues" evidence="1">
    <location>
        <begin position="346"/>
        <end position="359"/>
    </location>
</feature>
<protein>
    <submittedName>
        <fullName evidence="3">GDP/GTP exchange factor for ARF</fullName>
    </submittedName>
</protein>
<dbReference type="InterPro" id="IPR000904">
    <property type="entry name" value="Sec7_dom"/>
</dbReference>
<feature type="compositionally biased region" description="Basic and acidic residues" evidence="1">
    <location>
        <begin position="1343"/>
        <end position="1364"/>
    </location>
</feature>
<keyword evidence="4" id="KW-1185">Reference proteome</keyword>
<dbReference type="EMBL" id="JAKJXP020000044">
    <property type="protein sequence ID" value="KAK7751839.1"/>
    <property type="molecule type" value="Genomic_DNA"/>
</dbReference>
<feature type="region of interest" description="Disordered" evidence="1">
    <location>
        <begin position="1579"/>
        <end position="1627"/>
    </location>
</feature>
<dbReference type="InterPro" id="IPR023394">
    <property type="entry name" value="Sec7_C_sf"/>
</dbReference>
<feature type="compositionally biased region" description="Polar residues" evidence="1">
    <location>
        <begin position="1149"/>
        <end position="1161"/>
    </location>
</feature>
<feature type="compositionally biased region" description="Polar residues" evidence="1">
    <location>
        <begin position="12"/>
        <end position="27"/>
    </location>
</feature>
<dbReference type="Gene3D" id="1.10.220.20">
    <property type="match status" value="1"/>
</dbReference>
<dbReference type="GO" id="GO:0005794">
    <property type="term" value="C:Golgi apparatus"/>
    <property type="evidence" value="ECO:0007669"/>
    <property type="project" value="UniProtKB-ARBA"/>
</dbReference>
<dbReference type="InterPro" id="IPR035999">
    <property type="entry name" value="Sec7_dom_sf"/>
</dbReference>
<name>A0AAN9UMY0_9PEZI</name>
<dbReference type="GO" id="GO:0032012">
    <property type="term" value="P:regulation of ARF protein signal transduction"/>
    <property type="evidence" value="ECO:0007669"/>
    <property type="project" value="InterPro"/>
</dbReference>
<feature type="region of interest" description="Disordered" evidence="1">
    <location>
        <begin position="325"/>
        <end position="388"/>
    </location>
</feature>
<dbReference type="Pfam" id="PF12783">
    <property type="entry name" value="Sec7-like_HUS"/>
    <property type="match status" value="1"/>
</dbReference>
<dbReference type="PANTHER" id="PTHR10663">
    <property type="entry name" value="GUANYL-NUCLEOTIDE EXCHANGE FACTOR"/>
    <property type="match status" value="1"/>
</dbReference>
<accession>A0AAN9UMY0</accession>
<dbReference type="Proteomes" id="UP001320420">
    <property type="component" value="Unassembled WGS sequence"/>
</dbReference>
<feature type="compositionally biased region" description="Basic and acidic residues" evidence="1">
    <location>
        <begin position="1596"/>
        <end position="1613"/>
    </location>
</feature>
<evidence type="ECO:0000259" key="2">
    <source>
        <dbReference type="PROSITE" id="PS50190"/>
    </source>
</evidence>
<dbReference type="SMART" id="SM00222">
    <property type="entry name" value="Sec7"/>
    <property type="match status" value="1"/>
</dbReference>
<feature type="compositionally biased region" description="Low complexity" evidence="1">
    <location>
        <begin position="29"/>
        <end position="43"/>
    </location>
</feature>
<evidence type="ECO:0000313" key="4">
    <source>
        <dbReference type="Proteomes" id="UP001320420"/>
    </source>
</evidence>
<proteinExistence type="predicted"/>